<dbReference type="InterPro" id="IPR001959">
    <property type="entry name" value="Transposase"/>
</dbReference>
<feature type="compositionally biased region" description="Basic residues" evidence="8">
    <location>
        <begin position="220"/>
        <end position="235"/>
    </location>
</feature>
<dbReference type="PANTHER" id="PTHR30405">
    <property type="entry name" value="TRANSPOSASE"/>
    <property type="match status" value="1"/>
</dbReference>
<dbReference type="InterPro" id="IPR021027">
    <property type="entry name" value="Transposase_put_HTH"/>
</dbReference>
<accession>A0A0G1Z343</accession>
<evidence type="ECO:0000256" key="8">
    <source>
        <dbReference type="SAM" id="MobiDB-lite"/>
    </source>
</evidence>
<keyword evidence="7" id="KW-0233">DNA recombination</keyword>
<evidence type="ECO:0000256" key="4">
    <source>
        <dbReference type="ARBA" id="ARBA00022723"/>
    </source>
</evidence>
<keyword evidence="4" id="KW-0479">Metal-binding</keyword>
<evidence type="ECO:0000256" key="7">
    <source>
        <dbReference type="ARBA" id="ARBA00023172"/>
    </source>
</evidence>
<evidence type="ECO:0000256" key="5">
    <source>
        <dbReference type="ARBA" id="ARBA00022833"/>
    </source>
</evidence>
<dbReference type="Proteomes" id="UP000034588">
    <property type="component" value="Unassembled WGS sequence"/>
</dbReference>
<feature type="domain" description="Transposase putative helix-turn-helix" evidence="11">
    <location>
        <begin position="1"/>
        <end position="43"/>
    </location>
</feature>
<keyword evidence="3" id="KW-0815">Transposition</keyword>
<evidence type="ECO:0000313" key="12">
    <source>
        <dbReference type="EMBL" id="KKW13184.1"/>
    </source>
</evidence>
<evidence type="ECO:0000259" key="9">
    <source>
        <dbReference type="Pfam" id="PF01385"/>
    </source>
</evidence>
<feature type="domain" description="Probable transposase IS891/IS1136/IS1341" evidence="9">
    <location>
        <begin position="173"/>
        <end position="277"/>
    </location>
</feature>
<dbReference type="NCBIfam" id="NF040570">
    <property type="entry name" value="guided_TnpB"/>
    <property type="match status" value="1"/>
</dbReference>
<dbReference type="GO" id="GO:0003677">
    <property type="term" value="F:DNA binding"/>
    <property type="evidence" value="ECO:0007669"/>
    <property type="project" value="UniProtKB-KW"/>
</dbReference>
<comment type="similarity">
    <text evidence="1">In the C-terminal section; belongs to the transposase 35 family.</text>
</comment>
<comment type="caution">
    <text evidence="12">The sequence shown here is derived from an EMBL/GenBank/DDBJ whole genome shotgun (WGS) entry which is preliminary data.</text>
</comment>
<dbReference type="InterPro" id="IPR051399">
    <property type="entry name" value="RNA-guided_DNA_endo/Transpos"/>
</dbReference>
<dbReference type="GO" id="GO:0046872">
    <property type="term" value="F:metal ion binding"/>
    <property type="evidence" value="ECO:0007669"/>
    <property type="project" value="UniProtKB-KW"/>
</dbReference>
<dbReference type="PATRIC" id="fig|1618448.3.peg.132"/>
<evidence type="ECO:0000259" key="11">
    <source>
        <dbReference type="Pfam" id="PF12323"/>
    </source>
</evidence>
<evidence type="ECO:0000256" key="1">
    <source>
        <dbReference type="ARBA" id="ARBA00008761"/>
    </source>
</evidence>
<keyword evidence="6" id="KW-0238">DNA-binding</keyword>
<dbReference type="AlphaFoldDB" id="A0A0G1Z343"/>
<dbReference type="GO" id="GO:0032196">
    <property type="term" value="P:transposition"/>
    <property type="evidence" value="ECO:0007669"/>
    <property type="project" value="UniProtKB-KW"/>
</dbReference>
<dbReference type="NCBIfam" id="TIGR01766">
    <property type="entry name" value="IS200/IS605 family accessory protein TnpB-like domain"/>
    <property type="match status" value="1"/>
</dbReference>
<dbReference type="Pfam" id="PF01385">
    <property type="entry name" value="OrfB_IS605"/>
    <property type="match status" value="1"/>
</dbReference>
<reference evidence="12 13" key="1">
    <citation type="journal article" date="2015" name="Nature">
        <title>rRNA introns, odd ribosomes, and small enigmatic genomes across a large radiation of phyla.</title>
        <authorList>
            <person name="Brown C.T."/>
            <person name="Hug L.A."/>
            <person name="Thomas B.C."/>
            <person name="Sharon I."/>
            <person name="Castelle C.J."/>
            <person name="Singh A."/>
            <person name="Wilkins M.J."/>
            <person name="Williams K.H."/>
            <person name="Banfield J.F."/>
        </authorList>
    </citation>
    <scope>NUCLEOTIDE SEQUENCE [LARGE SCALE GENOMIC DNA]</scope>
</reference>
<organism evidence="12 13">
    <name type="scientific">Candidatus Gottesmanbacteria bacterium GW2011_GWB1_49_7</name>
    <dbReference type="NCBI Taxonomy" id="1618448"/>
    <lineage>
        <taxon>Bacteria</taxon>
        <taxon>Candidatus Gottesmaniibacteriota</taxon>
    </lineage>
</organism>
<evidence type="ECO:0000259" key="10">
    <source>
        <dbReference type="Pfam" id="PF07282"/>
    </source>
</evidence>
<dbReference type="Pfam" id="PF07282">
    <property type="entry name" value="Cas12f1-like_TNB"/>
    <property type="match status" value="1"/>
</dbReference>
<comment type="similarity">
    <text evidence="2">In the N-terminal section; belongs to the transposase 2 family.</text>
</comment>
<feature type="domain" description="Cas12f1-like TNB" evidence="10">
    <location>
        <begin position="293"/>
        <end position="357"/>
    </location>
</feature>
<evidence type="ECO:0000256" key="3">
    <source>
        <dbReference type="ARBA" id="ARBA00022578"/>
    </source>
</evidence>
<gene>
    <name evidence="12" type="ORF">UY48_C0003G0006</name>
</gene>
<dbReference type="GO" id="GO:0006310">
    <property type="term" value="P:DNA recombination"/>
    <property type="evidence" value="ECO:0007669"/>
    <property type="project" value="UniProtKB-KW"/>
</dbReference>
<keyword evidence="5" id="KW-0862">Zinc</keyword>
<evidence type="ECO:0000313" key="13">
    <source>
        <dbReference type="Proteomes" id="UP000034588"/>
    </source>
</evidence>
<dbReference type="PANTHER" id="PTHR30405:SF25">
    <property type="entry name" value="RNA-GUIDED DNA ENDONUCLEASE INSQ-RELATED"/>
    <property type="match status" value="1"/>
</dbReference>
<evidence type="ECO:0000256" key="2">
    <source>
        <dbReference type="ARBA" id="ARBA00011044"/>
    </source>
</evidence>
<sequence length="368" mass="41826">MRRAFKYRVYPTKAQAAKLGAWLNLCRELHNAAIQERRDHWNNAGISVGFNDQSKRLPSIKQNRPEFAEVYSQVLQQALHRVDSAFQYFFRRVKNGGTPGYPRFKSADRYNSLVWPQDIGFRLVGMKRIRLSGIGEVKIKLHRPVGGTPKTLTVKREAGRWYAVFSCDAVPPRAYPDAVSEVGIDMGIESFATLSTGEKIENARWYRKAEKRMAEAQRALSRKKRGSKRRAKAKRRLARLRAKEKNQRTDFQHKLAHRIVSENAVVVVEDLKPKEMIEKSSTGLSKSIQDAAWSRFLSILEAKAEEAARRFVKVSPRGTSSTCSRCGAFRKKTLSERLHACPCGLVLDRDINASINILRLGRSLQVAS</sequence>
<dbReference type="EMBL" id="LCQD01000003">
    <property type="protein sequence ID" value="KKW13184.1"/>
    <property type="molecule type" value="Genomic_DNA"/>
</dbReference>
<dbReference type="InterPro" id="IPR010095">
    <property type="entry name" value="Cas12f1-like_TNB"/>
</dbReference>
<proteinExistence type="inferred from homology"/>
<evidence type="ECO:0000256" key="6">
    <source>
        <dbReference type="ARBA" id="ARBA00023125"/>
    </source>
</evidence>
<dbReference type="Pfam" id="PF12323">
    <property type="entry name" value="HTH_OrfB_IS605"/>
    <property type="match status" value="1"/>
</dbReference>
<name>A0A0G1Z343_9BACT</name>
<feature type="region of interest" description="Disordered" evidence="8">
    <location>
        <begin position="216"/>
        <end position="235"/>
    </location>
</feature>
<protein>
    <submittedName>
        <fullName evidence="12">Transposase, IS605 OrfB family</fullName>
    </submittedName>
</protein>